<organism evidence="3 4">
    <name type="scientific">Colletotrichum spaethianum</name>
    <dbReference type="NCBI Taxonomy" id="700344"/>
    <lineage>
        <taxon>Eukaryota</taxon>
        <taxon>Fungi</taxon>
        <taxon>Dikarya</taxon>
        <taxon>Ascomycota</taxon>
        <taxon>Pezizomycotina</taxon>
        <taxon>Sordariomycetes</taxon>
        <taxon>Hypocreomycetidae</taxon>
        <taxon>Glomerellales</taxon>
        <taxon>Glomerellaceae</taxon>
        <taxon>Colletotrichum</taxon>
        <taxon>Colletotrichum spaethianum species complex</taxon>
    </lineage>
</organism>
<dbReference type="EMBL" id="BQXU01000021">
    <property type="protein sequence ID" value="GKT47904.1"/>
    <property type="molecule type" value="Genomic_DNA"/>
</dbReference>
<evidence type="ECO:0000313" key="3">
    <source>
        <dbReference type="EMBL" id="GKT47904.1"/>
    </source>
</evidence>
<evidence type="ECO:0000256" key="1">
    <source>
        <dbReference type="SAM" id="MobiDB-lite"/>
    </source>
</evidence>
<accession>A0AA37P929</accession>
<dbReference type="Proteomes" id="UP001055115">
    <property type="component" value="Unassembled WGS sequence"/>
</dbReference>
<feature type="chain" id="PRO_5041201679" evidence="2">
    <location>
        <begin position="20"/>
        <end position="135"/>
    </location>
</feature>
<dbReference type="RefSeq" id="XP_049130254.1">
    <property type="nucleotide sequence ID" value="XM_049274297.1"/>
</dbReference>
<evidence type="ECO:0000313" key="4">
    <source>
        <dbReference type="Proteomes" id="UP001055115"/>
    </source>
</evidence>
<sequence length="135" mass="14096">MKFLTFGFLLASTIVSVSSLPADVDSRAVSFQTNYDQHLEDREERKEARDIAVPSFAGVETTSGVIDIEDEEDGVPLRARQLLKKKKGKKGKKAKGKGKAAKGKGKAAKGKAAKGKAAAPAKAKGKAAAPAGEDG</sequence>
<evidence type="ECO:0000256" key="2">
    <source>
        <dbReference type="SAM" id="SignalP"/>
    </source>
</evidence>
<feature type="region of interest" description="Disordered" evidence="1">
    <location>
        <begin position="77"/>
        <end position="135"/>
    </location>
</feature>
<dbReference type="AlphaFoldDB" id="A0AA37P929"/>
<name>A0AA37P929_9PEZI</name>
<feature type="signal peptide" evidence="2">
    <location>
        <begin position="1"/>
        <end position="19"/>
    </location>
</feature>
<keyword evidence="4" id="KW-1185">Reference proteome</keyword>
<dbReference type="GeneID" id="73328887"/>
<reference evidence="3 4" key="1">
    <citation type="submission" date="2022-03" db="EMBL/GenBank/DDBJ databases">
        <title>Genome data of Colletotrichum spp.</title>
        <authorList>
            <person name="Utami Y.D."/>
            <person name="Hiruma K."/>
        </authorList>
    </citation>
    <scope>NUCLEOTIDE SEQUENCE [LARGE SCALE GENOMIC DNA]</scope>
    <source>
        <strain evidence="3 4">MAFF 239500</strain>
    </source>
</reference>
<feature type="compositionally biased region" description="Basic residues" evidence="1">
    <location>
        <begin position="81"/>
        <end position="114"/>
    </location>
</feature>
<feature type="compositionally biased region" description="Low complexity" evidence="1">
    <location>
        <begin position="115"/>
        <end position="135"/>
    </location>
</feature>
<protein>
    <submittedName>
        <fullName evidence="3">Uncharacterized protein</fullName>
    </submittedName>
</protein>
<proteinExistence type="predicted"/>
<keyword evidence="2" id="KW-0732">Signal</keyword>
<comment type="caution">
    <text evidence="3">The sequence shown here is derived from an EMBL/GenBank/DDBJ whole genome shotgun (WGS) entry which is preliminary data.</text>
</comment>
<gene>
    <name evidence="3" type="ORF">ColSpa_08085</name>
</gene>